<organism evidence="1">
    <name type="scientific">marine sediment metagenome</name>
    <dbReference type="NCBI Taxonomy" id="412755"/>
    <lineage>
        <taxon>unclassified sequences</taxon>
        <taxon>metagenomes</taxon>
        <taxon>ecological metagenomes</taxon>
    </lineage>
</organism>
<sequence length="455" mass="53455">MTTPVREDPWENIIFNEGAFKNQSDGNIILIFLNIEFQNDFGDIIIIPNLVYEKIFLQLSEKIQKDIFTNQDFHRLQLSCENLTTNIIFLFRKIGTKLNNQRDGKFDKIINTIDLVFSSFGLEFYRSGGFYYLYAETLYTLYLSCLREIEKITGIRVHKGVPHQMLSLIYYKSDRVMRMFGQIGSTLIEDRLTGISNTPADNFLDIIEREQILFLEDQYNKIISSNFINLLNKNKPVPTLDVLIEYLKNNMNDFPNYALTFLTTKYNFMRKYLYEELSYVDVFSSILRLELLNFFTAFIETLLRKVLQQPPTQLLFGLMDIFTDNAFIFPLKLSNNREKITSYNSFMIAHSKGDSDFYQEFSNYILNMIIAEPTDSNFIDISTNEKLKIFQSSMIIIQTRNSLHHELNIILGQRSVRTGIPVTIPYLSDIAKYKRIFELHQFFTCLILLYAYENN</sequence>
<reference evidence="1" key="1">
    <citation type="journal article" date="2015" name="Nature">
        <title>Complex archaea that bridge the gap between prokaryotes and eukaryotes.</title>
        <authorList>
            <person name="Spang A."/>
            <person name="Saw J.H."/>
            <person name="Jorgensen S.L."/>
            <person name="Zaremba-Niedzwiedzka K."/>
            <person name="Martijn J."/>
            <person name="Lind A.E."/>
            <person name="van Eijk R."/>
            <person name="Schleper C."/>
            <person name="Guy L."/>
            <person name="Ettema T.J."/>
        </authorList>
    </citation>
    <scope>NUCLEOTIDE SEQUENCE</scope>
</reference>
<gene>
    <name evidence="1" type="ORF">LCGC14_0753810</name>
</gene>
<comment type="caution">
    <text evidence="1">The sequence shown here is derived from an EMBL/GenBank/DDBJ whole genome shotgun (WGS) entry which is preliminary data.</text>
</comment>
<dbReference type="AlphaFoldDB" id="A0A0F9Q7G3"/>
<name>A0A0F9Q7G3_9ZZZZ</name>
<proteinExistence type="predicted"/>
<evidence type="ECO:0000313" key="1">
    <source>
        <dbReference type="EMBL" id="KKN38404.1"/>
    </source>
</evidence>
<protein>
    <submittedName>
        <fullName evidence="1">Uncharacterized protein</fullName>
    </submittedName>
</protein>
<dbReference type="EMBL" id="LAZR01001832">
    <property type="protein sequence ID" value="KKN38404.1"/>
    <property type="molecule type" value="Genomic_DNA"/>
</dbReference>
<accession>A0A0F9Q7G3</accession>